<proteinExistence type="predicted"/>
<dbReference type="InterPro" id="IPR016181">
    <property type="entry name" value="Acyl_CoA_acyltransferase"/>
</dbReference>
<evidence type="ECO:0000313" key="4">
    <source>
        <dbReference type="Proteomes" id="UP000199135"/>
    </source>
</evidence>
<evidence type="ECO:0000313" key="1">
    <source>
        <dbReference type="EMBL" id="SEH41980.1"/>
    </source>
</evidence>
<dbReference type="Proteomes" id="UP000199128">
    <property type="component" value="Unassembled WGS sequence"/>
</dbReference>
<dbReference type="Proteomes" id="UP000199135">
    <property type="component" value="Unassembled WGS sequence"/>
</dbReference>
<dbReference type="SUPFAM" id="SSF55729">
    <property type="entry name" value="Acyl-CoA N-acyltransferases (Nat)"/>
    <property type="match status" value="1"/>
</dbReference>
<dbReference type="CDD" id="cd04301">
    <property type="entry name" value="NAT_SF"/>
    <property type="match status" value="1"/>
</dbReference>
<evidence type="ECO:0000313" key="3">
    <source>
        <dbReference type="Proteomes" id="UP000199128"/>
    </source>
</evidence>
<sequence length="225" mass="25216">MTDQIMQIAANEYEVDPAITFRPYQDADFDDVAKICARIWVPNVEGYFDRITFGRVMTAGSLKRSQFAMVAVRGLHVVGACLGGFAKDGSIIHDHSMDETYARLMEAARKRAKLGGPDVEEMLFRRLRMYTTADVFISRGYSNAEAELNLLVVNPADQGKGIGSRLFEAAVMNFCEHGAHGFFTMISDVPNFDFVEHRGLDLIQKKEGPSRKSDKGSIYLYGRRL</sequence>
<keyword evidence="2" id="KW-0808">Transferase</keyword>
<dbReference type="AlphaFoldDB" id="A0A1H9P259"/>
<keyword evidence="4" id="KW-1185">Reference proteome</keyword>
<reference evidence="2" key="2">
    <citation type="submission" date="2016-10" db="EMBL/GenBank/DDBJ databases">
        <authorList>
            <person name="de Groot N.N."/>
        </authorList>
    </citation>
    <scope>NUCLEOTIDE SEQUENCE [LARGE SCALE GENOMIC DNA]</scope>
    <source>
        <strain evidence="2">KHGC19</strain>
    </source>
</reference>
<organism evidence="2 3">
    <name type="scientific">Parafannyhessea umbonata</name>
    <dbReference type="NCBI Taxonomy" id="604330"/>
    <lineage>
        <taxon>Bacteria</taxon>
        <taxon>Bacillati</taxon>
        <taxon>Actinomycetota</taxon>
        <taxon>Coriobacteriia</taxon>
        <taxon>Coriobacteriales</taxon>
        <taxon>Atopobiaceae</taxon>
        <taxon>Parafannyhessea</taxon>
    </lineage>
</organism>
<gene>
    <name evidence="2" type="ORF">SAMN05216446_0768</name>
    <name evidence="1" type="ORF">SAMN05216447_10255</name>
</gene>
<dbReference type="RefSeq" id="WP_234970667.1">
    <property type="nucleotide sequence ID" value="NZ_FNWT01000002.1"/>
</dbReference>
<evidence type="ECO:0000313" key="2">
    <source>
        <dbReference type="EMBL" id="SER42268.1"/>
    </source>
</evidence>
<accession>A0A1H9P259</accession>
<dbReference type="GO" id="GO:0016740">
    <property type="term" value="F:transferase activity"/>
    <property type="evidence" value="ECO:0007669"/>
    <property type="project" value="UniProtKB-KW"/>
</dbReference>
<name>A0A1H9P259_9ACTN</name>
<protein>
    <submittedName>
        <fullName evidence="2">Acetyltransferase (GNAT) family protein</fullName>
    </submittedName>
</protein>
<dbReference type="EMBL" id="FNWT01000002">
    <property type="protein sequence ID" value="SEH41980.1"/>
    <property type="molecule type" value="Genomic_DNA"/>
</dbReference>
<reference evidence="3 4" key="1">
    <citation type="submission" date="2016-10" db="EMBL/GenBank/DDBJ databases">
        <authorList>
            <person name="Varghese N."/>
            <person name="Submissions S."/>
        </authorList>
    </citation>
    <scope>NUCLEOTIDE SEQUENCE [LARGE SCALE GENOMIC DNA]</scope>
    <source>
        <strain evidence="3">KHGC19</strain>
        <strain evidence="1 4">WCP15</strain>
    </source>
</reference>
<dbReference type="Gene3D" id="3.40.630.30">
    <property type="match status" value="1"/>
</dbReference>
<dbReference type="EMBL" id="FOGP01000002">
    <property type="protein sequence ID" value="SER42268.1"/>
    <property type="molecule type" value="Genomic_DNA"/>
</dbReference>